<sequence length="299" mass="33093">MLGFFRDLWTLMSLEALKRTVREFQRDDVTALAAQLAYYLVLAIFPLLLFLVALLGTFGSQDLAESVLGYFRQVVPVQVYELIDTYLGNVLSGERPAPGLVSFGILATIWAVSNAFAALIHALNKTYDVEETRPFWKVRLLSVLMTFGLSVFIILGVLLLVGGSALGGWLAGLLGMGELFEVVWNLARWPIALLLLGVALALIYYFAPDVEQPFRWITPGGVIGLLLWVLASLAFSYYVNNFGAYDRTYGSIGAVIVLLLYLYISSIMILFGAELNATLAKMKEERSGKQIIEGRPEEC</sequence>
<keyword evidence="4 6" id="KW-1133">Transmembrane helix</keyword>
<feature type="transmembrane region" description="Helical" evidence="6">
    <location>
        <begin position="100"/>
        <end position="120"/>
    </location>
</feature>
<feature type="transmembrane region" description="Helical" evidence="6">
    <location>
        <begin position="219"/>
        <end position="239"/>
    </location>
</feature>
<keyword evidence="3 6" id="KW-0812">Transmembrane</keyword>
<dbReference type="InterPro" id="IPR017039">
    <property type="entry name" value="Virul_fac_BrkB"/>
</dbReference>
<organism evidence="7 8">
    <name type="scientific">Rubrobacter taiwanensis</name>
    <dbReference type="NCBI Taxonomy" id="185139"/>
    <lineage>
        <taxon>Bacteria</taxon>
        <taxon>Bacillati</taxon>
        <taxon>Actinomycetota</taxon>
        <taxon>Rubrobacteria</taxon>
        <taxon>Rubrobacterales</taxon>
        <taxon>Rubrobacteraceae</taxon>
        <taxon>Rubrobacter</taxon>
    </lineage>
</organism>
<dbReference type="GO" id="GO:0005886">
    <property type="term" value="C:plasma membrane"/>
    <property type="evidence" value="ECO:0007669"/>
    <property type="project" value="UniProtKB-SubCell"/>
</dbReference>
<dbReference type="AlphaFoldDB" id="A0A4R1BAC6"/>
<proteinExistence type="predicted"/>
<dbReference type="PANTHER" id="PTHR30213:SF0">
    <property type="entry name" value="UPF0761 MEMBRANE PROTEIN YIHY"/>
    <property type="match status" value="1"/>
</dbReference>
<dbReference type="OrthoDB" id="9781030at2"/>
<evidence type="ECO:0000256" key="1">
    <source>
        <dbReference type="ARBA" id="ARBA00004651"/>
    </source>
</evidence>
<dbReference type="PANTHER" id="PTHR30213">
    <property type="entry name" value="INNER MEMBRANE PROTEIN YHJD"/>
    <property type="match status" value="1"/>
</dbReference>
<dbReference type="Pfam" id="PF03631">
    <property type="entry name" value="Virul_fac_BrkB"/>
    <property type="match status" value="1"/>
</dbReference>
<name>A0A4R1BAC6_9ACTN</name>
<comment type="subcellular location">
    <subcellularLocation>
        <location evidence="1">Cell membrane</location>
        <topology evidence="1">Multi-pass membrane protein</topology>
    </subcellularLocation>
</comment>
<evidence type="ECO:0000256" key="6">
    <source>
        <dbReference type="SAM" id="Phobius"/>
    </source>
</evidence>
<keyword evidence="8" id="KW-1185">Reference proteome</keyword>
<feature type="transmembrane region" description="Helical" evidence="6">
    <location>
        <begin position="186"/>
        <end position="207"/>
    </location>
</feature>
<dbReference type="Proteomes" id="UP000295244">
    <property type="component" value="Unassembled WGS sequence"/>
</dbReference>
<evidence type="ECO:0000313" key="8">
    <source>
        <dbReference type="Proteomes" id="UP000295244"/>
    </source>
</evidence>
<feature type="transmembrane region" description="Helical" evidence="6">
    <location>
        <begin position="36"/>
        <end position="58"/>
    </location>
</feature>
<dbReference type="RefSeq" id="WP_132692781.1">
    <property type="nucleotide sequence ID" value="NZ_SKBU01000037.1"/>
</dbReference>
<dbReference type="NCBIfam" id="TIGR00765">
    <property type="entry name" value="yihY_not_rbn"/>
    <property type="match status" value="1"/>
</dbReference>
<comment type="caution">
    <text evidence="7">The sequence shown here is derived from an EMBL/GenBank/DDBJ whole genome shotgun (WGS) entry which is preliminary data.</text>
</comment>
<evidence type="ECO:0000256" key="2">
    <source>
        <dbReference type="ARBA" id="ARBA00022475"/>
    </source>
</evidence>
<evidence type="ECO:0000256" key="3">
    <source>
        <dbReference type="ARBA" id="ARBA00022692"/>
    </source>
</evidence>
<evidence type="ECO:0000256" key="5">
    <source>
        <dbReference type="ARBA" id="ARBA00023136"/>
    </source>
</evidence>
<evidence type="ECO:0000313" key="7">
    <source>
        <dbReference type="EMBL" id="TCJ13899.1"/>
    </source>
</evidence>
<feature type="transmembrane region" description="Helical" evidence="6">
    <location>
        <begin position="251"/>
        <end position="273"/>
    </location>
</feature>
<feature type="transmembrane region" description="Helical" evidence="6">
    <location>
        <begin position="140"/>
        <end position="166"/>
    </location>
</feature>
<keyword evidence="5 6" id="KW-0472">Membrane</keyword>
<reference evidence="7 8" key="1">
    <citation type="submission" date="2019-03" db="EMBL/GenBank/DDBJ databases">
        <title>Whole genome sequence of a novel Rubrobacter taiwanensis strain, isolated from Yellowstone National Park.</title>
        <authorList>
            <person name="Freed S."/>
            <person name="Ramaley R.F."/>
            <person name="Kyndt J.A."/>
        </authorList>
    </citation>
    <scope>NUCLEOTIDE SEQUENCE [LARGE SCALE GENOMIC DNA]</scope>
    <source>
        <strain evidence="7 8">Yellowstone</strain>
    </source>
</reference>
<gene>
    <name evidence="7" type="ORF">E0L93_14430</name>
</gene>
<accession>A0A4R1BAC6</accession>
<protein>
    <submittedName>
        <fullName evidence="7">YihY/virulence factor BrkB family protein</fullName>
    </submittedName>
</protein>
<dbReference type="PIRSF" id="PIRSF035875">
    <property type="entry name" value="RNase_BN"/>
    <property type="match status" value="1"/>
</dbReference>
<evidence type="ECO:0000256" key="4">
    <source>
        <dbReference type="ARBA" id="ARBA00022989"/>
    </source>
</evidence>
<dbReference type="EMBL" id="SKBU01000037">
    <property type="protein sequence ID" value="TCJ13899.1"/>
    <property type="molecule type" value="Genomic_DNA"/>
</dbReference>
<keyword evidence="2" id="KW-1003">Cell membrane</keyword>